<keyword evidence="3" id="KW-1185">Reference proteome</keyword>
<feature type="region of interest" description="Disordered" evidence="1">
    <location>
        <begin position="19"/>
        <end position="82"/>
    </location>
</feature>
<feature type="compositionally biased region" description="Basic and acidic residues" evidence="1">
    <location>
        <begin position="30"/>
        <end position="65"/>
    </location>
</feature>
<evidence type="ECO:0000313" key="3">
    <source>
        <dbReference type="Proteomes" id="UP001139493"/>
    </source>
</evidence>
<sequence length="82" mass="9078">MSLWGPAAEAEIKYRQAELERAWGGRRAKDRSGRARRAAERRTDRGTGRGTERATERPARAEQIREGLAGMRPAGAQPGLYA</sequence>
<comment type="caution">
    <text evidence="2">The sequence shown here is derived from an EMBL/GenBank/DDBJ whole genome shotgun (WGS) entry which is preliminary data.</text>
</comment>
<dbReference type="AlphaFoldDB" id="A0A9X2JTD7"/>
<dbReference type="RefSeq" id="WP_253832785.1">
    <property type="nucleotide sequence ID" value="NZ_JAMTCS010000002.1"/>
</dbReference>
<proteinExistence type="predicted"/>
<evidence type="ECO:0000256" key="1">
    <source>
        <dbReference type="SAM" id="MobiDB-lite"/>
    </source>
</evidence>
<name>A0A9X2JTD7_9MICO</name>
<protein>
    <submittedName>
        <fullName evidence="2">Uncharacterized protein</fullName>
    </submittedName>
</protein>
<organism evidence="2 3">
    <name type="scientific">Promicromonospora thailandica</name>
    <dbReference type="NCBI Taxonomy" id="765201"/>
    <lineage>
        <taxon>Bacteria</taxon>
        <taxon>Bacillati</taxon>
        <taxon>Actinomycetota</taxon>
        <taxon>Actinomycetes</taxon>
        <taxon>Micrococcales</taxon>
        <taxon>Promicromonosporaceae</taxon>
        <taxon>Promicromonospora</taxon>
    </lineage>
</organism>
<dbReference type="EMBL" id="JAMTCS010000002">
    <property type="protein sequence ID" value="MCP2263325.1"/>
    <property type="molecule type" value="Genomic_DNA"/>
</dbReference>
<accession>A0A9X2JTD7</accession>
<evidence type="ECO:0000313" key="2">
    <source>
        <dbReference type="EMBL" id="MCP2263325.1"/>
    </source>
</evidence>
<dbReference type="Proteomes" id="UP001139493">
    <property type="component" value="Unassembled WGS sequence"/>
</dbReference>
<gene>
    <name evidence="2" type="ORF">APR03_000656</name>
</gene>
<reference evidence="2" key="1">
    <citation type="submission" date="2022-06" db="EMBL/GenBank/DDBJ databases">
        <title>Genomic Encyclopedia of Archaeal and Bacterial Type Strains, Phase II (KMG-II): from individual species to whole genera.</title>
        <authorList>
            <person name="Goeker M."/>
        </authorList>
    </citation>
    <scope>NUCLEOTIDE SEQUENCE</scope>
    <source>
        <strain evidence="2">DSM 26652</strain>
    </source>
</reference>